<proteinExistence type="predicted"/>
<keyword evidence="2" id="KW-1185">Reference proteome</keyword>
<name>A0ABU9BL33_9BURK</name>
<dbReference type="InterPro" id="IPR025500">
    <property type="entry name" value="DUF4390"/>
</dbReference>
<comment type="caution">
    <text evidence="1">The sequence shown here is derived from an EMBL/GenBank/DDBJ whole genome shotgun (WGS) entry which is preliminary data.</text>
</comment>
<evidence type="ECO:0000313" key="2">
    <source>
        <dbReference type="Proteomes" id="UP001371218"/>
    </source>
</evidence>
<protein>
    <submittedName>
        <fullName evidence="1">DUF4390 domain-containing protein</fullName>
    </submittedName>
</protein>
<sequence length="196" mass="22227">MNRAATAFAPAAHRVIRAVVGVLWLWAAMLAGPARADGSIELTTFDVSRSDGLVLVDFVAKPVLSKAVEDAMQRGVPVYFVAQAALYRSRWYWRDERVARVTRTWRLSYQPLTSNWRLGFGTLSQSYATAEEALDMAARASRWKLAETDQLEPGEKYYVEFSYRLDNNQLPRPMQLDLAAQADWQLSAERKVKLEP</sequence>
<organism evidence="1 2">
    <name type="scientific">Ideonella lacteola</name>
    <dbReference type="NCBI Taxonomy" id="2984193"/>
    <lineage>
        <taxon>Bacteria</taxon>
        <taxon>Pseudomonadati</taxon>
        <taxon>Pseudomonadota</taxon>
        <taxon>Betaproteobacteria</taxon>
        <taxon>Burkholderiales</taxon>
        <taxon>Sphaerotilaceae</taxon>
        <taxon>Ideonella</taxon>
    </lineage>
</organism>
<dbReference type="Pfam" id="PF14334">
    <property type="entry name" value="DUF4390"/>
    <property type="match status" value="1"/>
</dbReference>
<dbReference type="Proteomes" id="UP001371218">
    <property type="component" value="Unassembled WGS sequence"/>
</dbReference>
<dbReference type="EMBL" id="JBBUTG010000003">
    <property type="protein sequence ID" value="MEK8030466.1"/>
    <property type="molecule type" value="Genomic_DNA"/>
</dbReference>
<gene>
    <name evidence="1" type="ORF">AACH06_06470</name>
</gene>
<dbReference type="RefSeq" id="WP_341424833.1">
    <property type="nucleotide sequence ID" value="NZ_JBBUTG010000003.1"/>
</dbReference>
<evidence type="ECO:0000313" key="1">
    <source>
        <dbReference type="EMBL" id="MEK8030466.1"/>
    </source>
</evidence>
<accession>A0ABU9BL33</accession>
<reference evidence="1 2" key="1">
    <citation type="submission" date="2024-04" db="EMBL/GenBank/DDBJ databases">
        <title>Novel species of the genus Ideonella isolated from streams.</title>
        <authorList>
            <person name="Lu H."/>
        </authorList>
    </citation>
    <scope>NUCLEOTIDE SEQUENCE [LARGE SCALE GENOMIC DNA]</scope>
    <source>
        <strain evidence="1 2">DXS29W</strain>
    </source>
</reference>